<feature type="domain" description="Enoyl reductase (ER)" evidence="1">
    <location>
        <begin position="39"/>
        <end position="348"/>
    </location>
</feature>
<dbReference type="Proteomes" id="UP000777438">
    <property type="component" value="Unassembled WGS sequence"/>
</dbReference>
<dbReference type="PANTHER" id="PTHR43482:SF4">
    <property type="entry name" value="ALCOHOL DEHYDROGENASE, PUTATIVE (AFU_ORTHOLOGUE AFUA_7G06260)-RELATED"/>
    <property type="match status" value="1"/>
</dbReference>
<dbReference type="InterPro" id="IPR036291">
    <property type="entry name" value="NAD(P)-bd_dom_sf"/>
</dbReference>
<dbReference type="InterPro" id="IPR020843">
    <property type="entry name" value="ER"/>
</dbReference>
<evidence type="ECO:0000259" key="1">
    <source>
        <dbReference type="SMART" id="SM00829"/>
    </source>
</evidence>
<dbReference type="CDD" id="cd05289">
    <property type="entry name" value="MDR_like_2"/>
    <property type="match status" value="1"/>
</dbReference>
<dbReference type="EMBL" id="JAGPYM010000072">
    <property type="protein sequence ID" value="KAH6869415.1"/>
    <property type="molecule type" value="Genomic_DNA"/>
</dbReference>
<sequence length="350" mass="37762">MPILILIRMIKKGTSTMRAARVRPTSPEGTPYGFPGNVAPSSAIEIHNDVPKPHISKPGELLVQVKASTVYKDNLEWNELYPPSHATLGNDFSGIVVAIHDSEQDFRVGDHVYGMTHANRGGTWAEYAIVTTEEAVKKPDNLSWEEAAAIPGSALTADQAMFRHVGLETAAAEKGGQKRVLITGAAGGIGTFLVQFAVLAGHHVVAASSSNERNKSFLRSIGAHEVVEYKDFGNLDKVDVVVDSVGSEVLADCWSVVKPDGGTLLSFDACSWGYREAHKEQGISKGKEDVRALYMIAEPSRDSMARITEHVEKGNIKGRVAKTVSLNDVREAYESAHSRGLGHGKIVVLI</sequence>
<dbReference type="Gene3D" id="3.90.180.10">
    <property type="entry name" value="Medium-chain alcohol dehydrogenases, catalytic domain"/>
    <property type="match status" value="1"/>
</dbReference>
<comment type="caution">
    <text evidence="2">The sequence shown here is derived from an EMBL/GenBank/DDBJ whole genome shotgun (WGS) entry which is preliminary data.</text>
</comment>
<dbReference type="InterPro" id="IPR052585">
    <property type="entry name" value="Lipid_raft_assoc_Zn_ADH"/>
</dbReference>
<dbReference type="AlphaFoldDB" id="A0A9P8VQ91"/>
<dbReference type="SMART" id="SM00829">
    <property type="entry name" value="PKS_ER"/>
    <property type="match status" value="1"/>
</dbReference>
<protein>
    <submittedName>
        <fullName evidence="2">Quinone reductase</fullName>
    </submittedName>
</protein>
<name>A0A9P8VQ91_9HYPO</name>
<evidence type="ECO:0000313" key="2">
    <source>
        <dbReference type="EMBL" id="KAH6869415.1"/>
    </source>
</evidence>
<dbReference type="Pfam" id="PF08240">
    <property type="entry name" value="ADH_N"/>
    <property type="match status" value="1"/>
</dbReference>
<organism evidence="2 3">
    <name type="scientific">Thelonectria olida</name>
    <dbReference type="NCBI Taxonomy" id="1576542"/>
    <lineage>
        <taxon>Eukaryota</taxon>
        <taxon>Fungi</taxon>
        <taxon>Dikarya</taxon>
        <taxon>Ascomycota</taxon>
        <taxon>Pezizomycotina</taxon>
        <taxon>Sordariomycetes</taxon>
        <taxon>Hypocreomycetidae</taxon>
        <taxon>Hypocreales</taxon>
        <taxon>Nectriaceae</taxon>
        <taxon>Thelonectria</taxon>
    </lineage>
</organism>
<proteinExistence type="predicted"/>
<evidence type="ECO:0000313" key="3">
    <source>
        <dbReference type="Proteomes" id="UP000777438"/>
    </source>
</evidence>
<keyword evidence="3" id="KW-1185">Reference proteome</keyword>
<dbReference type="SUPFAM" id="SSF50129">
    <property type="entry name" value="GroES-like"/>
    <property type="match status" value="1"/>
</dbReference>
<dbReference type="Pfam" id="PF13602">
    <property type="entry name" value="ADH_zinc_N_2"/>
    <property type="match status" value="1"/>
</dbReference>
<dbReference type="GO" id="GO:0016491">
    <property type="term" value="F:oxidoreductase activity"/>
    <property type="evidence" value="ECO:0007669"/>
    <property type="project" value="InterPro"/>
</dbReference>
<accession>A0A9P8VQ91</accession>
<dbReference type="InterPro" id="IPR011032">
    <property type="entry name" value="GroES-like_sf"/>
</dbReference>
<dbReference type="Gene3D" id="3.40.50.720">
    <property type="entry name" value="NAD(P)-binding Rossmann-like Domain"/>
    <property type="match status" value="1"/>
</dbReference>
<dbReference type="OrthoDB" id="3509362at2759"/>
<dbReference type="SUPFAM" id="SSF51735">
    <property type="entry name" value="NAD(P)-binding Rossmann-fold domains"/>
    <property type="match status" value="1"/>
</dbReference>
<dbReference type="PANTHER" id="PTHR43482">
    <property type="entry name" value="PROTEIN AST1-RELATED"/>
    <property type="match status" value="1"/>
</dbReference>
<dbReference type="InterPro" id="IPR013154">
    <property type="entry name" value="ADH-like_N"/>
</dbReference>
<gene>
    <name evidence="2" type="ORF">B0T10DRAFT_553724</name>
</gene>
<reference evidence="2 3" key="1">
    <citation type="journal article" date="2021" name="Nat. Commun.">
        <title>Genetic determinants of endophytism in the Arabidopsis root mycobiome.</title>
        <authorList>
            <person name="Mesny F."/>
            <person name="Miyauchi S."/>
            <person name="Thiergart T."/>
            <person name="Pickel B."/>
            <person name="Atanasova L."/>
            <person name="Karlsson M."/>
            <person name="Huettel B."/>
            <person name="Barry K.W."/>
            <person name="Haridas S."/>
            <person name="Chen C."/>
            <person name="Bauer D."/>
            <person name="Andreopoulos W."/>
            <person name="Pangilinan J."/>
            <person name="LaButti K."/>
            <person name="Riley R."/>
            <person name="Lipzen A."/>
            <person name="Clum A."/>
            <person name="Drula E."/>
            <person name="Henrissat B."/>
            <person name="Kohler A."/>
            <person name="Grigoriev I.V."/>
            <person name="Martin F.M."/>
            <person name="Hacquard S."/>
        </authorList>
    </citation>
    <scope>NUCLEOTIDE SEQUENCE [LARGE SCALE GENOMIC DNA]</scope>
    <source>
        <strain evidence="2 3">MPI-CAGE-CH-0241</strain>
    </source>
</reference>